<keyword evidence="1" id="KW-1133">Transmembrane helix</keyword>
<feature type="transmembrane region" description="Helical" evidence="1">
    <location>
        <begin position="33"/>
        <end position="52"/>
    </location>
</feature>
<proteinExistence type="predicted"/>
<protein>
    <submittedName>
        <fullName evidence="2">Uncharacterized protein</fullName>
    </submittedName>
</protein>
<reference evidence="2 3" key="1">
    <citation type="submission" date="2023-09" db="EMBL/GenBank/DDBJ databases">
        <title>Pyrofollis japonicus gen. nov. sp. nov., a novel member of the family Pyrodictiaceae isolated from the Iheya North hydrothermal field.</title>
        <authorList>
            <person name="Miyazaki U."/>
            <person name="Sanari M."/>
            <person name="Tame A."/>
            <person name="Kitajima M."/>
            <person name="Okamoto A."/>
            <person name="Sawayama S."/>
            <person name="Miyazaki J."/>
            <person name="Takai K."/>
            <person name="Nakagawa S."/>
        </authorList>
    </citation>
    <scope>NUCLEOTIDE SEQUENCE [LARGE SCALE GENOMIC DNA]</scope>
    <source>
        <strain evidence="2 3">AV2</strain>
    </source>
</reference>
<organism evidence="2 3">
    <name type="scientific">Pyrodictium abyssi</name>
    <dbReference type="NCBI Taxonomy" id="54256"/>
    <lineage>
        <taxon>Archaea</taxon>
        <taxon>Thermoproteota</taxon>
        <taxon>Thermoprotei</taxon>
        <taxon>Desulfurococcales</taxon>
        <taxon>Pyrodictiaceae</taxon>
        <taxon>Pyrodictium</taxon>
    </lineage>
</organism>
<dbReference type="EMBL" id="AP028907">
    <property type="protein sequence ID" value="BES82867.1"/>
    <property type="molecule type" value="Genomic_DNA"/>
</dbReference>
<feature type="transmembrane region" description="Helical" evidence="1">
    <location>
        <begin position="5"/>
        <end position="27"/>
    </location>
</feature>
<keyword evidence="3" id="KW-1185">Reference proteome</keyword>
<keyword evidence="1" id="KW-0812">Transmembrane</keyword>
<name>A0ABN6ZVV7_9CREN</name>
<sequence>MPGGWLLDAAAGLAALAAMYLVPYTVLGDARDWSLYVYWVAVAAAYSAYALARLAARTAGEAPAQ</sequence>
<evidence type="ECO:0000313" key="3">
    <source>
        <dbReference type="Proteomes" id="UP001341135"/>
    </source>
</evidence>
<evidence type="ECO:0000313" key="2">
    <source>
        <dbReference type="EMBL" id="BES82867.1"/>
    </source>
</evidence>
<dbReference type="GeneID" id="89290438"/>
<dbReference type="RefSeq" id="WP_338250603.1">
    <property type="nucleotide sequence ID" value="NZ_AP028907.1"/>
</dbReference>
<accession>A0ABN6ZVV7</accession>
<dbReference type="Proteomes" id="UP001341135">
    <property type="component" value="Chromosome"/>
</dbReference>
<gene>
    <name evidence="2" type="ORF">PABY_24340</name>
</gene>
<keyword evidence="1" id="KW-0472">Membrane</keyword>
<evidence type="ECO:0000256" key="1">
    <source>
        <dbReference type="SAM" id="Phobius"/>
    </source>
</evidence>